<reference evidence="1" key="2">
    <citation type="journal article" date="2015" name="Fish Shellfish Immunol.">
        <title>Early steps in the European eel (Anguilla anguilla)-Vibrio vulnificus interaction in the gills: Role of the RtxA13 toxin.</title>
        <authorList>
            <person name="Callol A."/>
            <person name="Pajuelo D."/>
            <person name="Ebbesson L."/>
            <person name="Teles M."/>
            <person name="MacKenzie S."/>
            <person name="Amaro C."/>
        </authorList>
    </citation>
    <scope>NUCLEOTIDE SEQUENCE</scope>
</reference>
<reference evidence="1" key="1">
    <citation type="submission" date="2014-11" db="EMBL/GenBank/DDBJ databases">
        <authorList>
            <person name="Amaro Gonzalez C."/>
        </authorList>
    </citation>
    <scope>NUCLEOTIDE SEQUENCE</scope>
</reference>
<protein>
    <submittedName>
        <fullName evidence="1">Uncharacterized protein</fullName>
    </submittedName>
</protein>
<dbReference type="AlphaFoldDB" id="A0A0E9X751"/>
<accession>A0A0E9X751</accession>
<proteinExistence type="predicted"/>
<organism evidence="1">
    <name type="scientific">Anguilla anguilla</name>
    <name type="common">European freshwater eel</name>
    <name type="synonym">Muraena anguilla</name>
    <dbReference type="NCBI Taxonomy" id="7936"/>
    <lineage>
        <taxon>Eukaryota</taxon>
        <taxon>Metazoa</taxon>
        <taxon>Chordata</taxon>
        <taxon>Craniata</taxon>
        <taxon>Vertebrata</taxon>
        <taxon>Euteleostomi</taxon>
        <taxon>Actinopterygii</taxon>
        <taxon>Neopterygii</taxon>
        <taxon>Teleostei</taxon>
        <taxon>Anguilliformes</taxon>
        <taxon>Anguillidae</taxon>
        <taxon>Anguilla</taxon>
    </lineage>
</organism>
<name>A0A0E9X751_ANGAN</name>
<dbReference type="EMBL" id="GBXM01011054">
    <property type="protein sequence ID" value="JAH97523.1"/>
    <property type="molecule type" value="Transcribed_RNA"/>
</dbReference>
<sequence>MRLRTITKHDRQIQHLETDNGQFCKIEPPFNPAKVNITERETNCRSNLALMEWFHRTGLHNDVVMSSDFRDGKSNYRDVAAYFLF</sequence>
<evidence type="ECO:0000313" key="1">
    <source>
        <dbReference type="EMBL" id="JAH97523.1"/>
    </source>
</evidence>